<proteinExistence type="predicted"/>
<sequence length="186" mass="20399">MTDRDVEKAGFVTRWSRLKREASHDALSETEETSASVQVSSDDVEDEVMRANRQAAEAVDLDSLGFKSDFSVFMRTGVPAALRRKALRKLWTADPVLANLDGLNDYEQIRSGKEMSDIRSLWQVGHGYAVQAEALHSDENSDDGAQVGGKEAGIPRDTVDDQPEAATAGSKTPDSDRPRTDIETDD</sequence>
<evidence type="ECO:0000313" key="3">
    <source>
        <dbReference type="Proteomes" id="UP001300261"/>
    </source>
</evidence>
<evidence type="ECO:0000256" key="1">
    <source>
        <dbReference type="SAM" id="MobiDB-lite"/>
    </source>
</evidence>
<dbReference type="Pfam" id="PF11748">
    <property type="entry name" value="DUF3306"/>
    <property type="match status" value="1"/>
</dbReference>
<feature type="compositionally biased region" description="Basic and acidic residues" evidence="1">
    <location>
        <begin position="173"/>
        <end position="186"/>
    </location>
</feature>
<dbReference type="RefSeq" id="WP_265962348.1">
    <property type="nucleotide sequence ID" value="NZ_JAPEVI010000003.1"/>
</dbReference>
<name>A0ABT3R0E6_9HYPH</name>
<reference evidence="2 3" key="1">
    <citation type="journal article" date="2016" name="Int. J. Syst. Evol. Microbiol.">
        <title>Labrenzia salina sp. nov., isolated from the rhizosphere of the halophyte Arthrocnemum macrostachyum.</title>
        <authorList>
            <person name="Camacho M."/>
            <person name="Redondo-Gomez S."/>
            <person name="Rodriguez-Llorente I."/>
            <person name="Rohde M."/>
            <person name="Sproer C."/>
            <person name="Schumann P."/>
            <person name="Klenk H.P."/>
            <person name="Montero-Calasanz M.D.C."/>
        </authorList>
    </citation>
    <scope>NUCLEOTIDE SEQUENCE [LARGE SCALE GENOMIC DNA]</scope>
    <source>
        <strain evidence="2 3">DSM 29163</strain>
    </source>
</reference>
<dbReference type="Proteomes" id="UP001300261">
    <property type="component" value="Unassembled WGS sequence"/>
</dbReference>
<evidence type="ECO:0000313" key="2">
    <source>
        <dbReference type="EMBL" id="MCX2722688.1"/>
    </source>
</evidence>
<comment type="caution">
    <text evidence="2">The sequence shown here is derived from an EMBL/GenBank/DDBJ whole genome shotgun (WGS) entry which is preliminary data.</text>
</comment>
<dbReference type="EMBL" id="JAPEVI010000003">
    <property type="protein sequence ID" value="MCX2722688.1"/>
    <property type="molecule type" value="Genomic_DNA"/>
</dbReference>
<feature type="region of interest" description="Disordered" evidence="1">
    <location>
        <begin position="138"/>
        <end position="186"/>
    </location>
</feature>
<organism evidence="2 3">
    <name type="scientific">Roseibium salinum</name>
    <dbReference type="NCBI Taxonomy" id="1604349"/>
    <lineage>
        <taxon>Bacteria</taxon>
        <taxon>Pseudomonadati</taxon>
        <taxon>Pseudomonadota</taxon>
        <taxon>Alphaproteobacteria</taxon>
        <taxon>Hyphomicrobiales</taxon>
        <taxon>Stappiaceae</taxon>
        <taxon>Roseibium</taxon>
    </lineage>
</organism>
<gene>
    <name evidence="2" type="ORF">ON753_09865</name>
</gene>
<keyword evidence="3" id="KW-1185">Reference proteome</keyword>
<dbReference type="InterPro" id="IPR021735">
    <property type="entry name" value="DUF3306"/>
</dbReference>
<accession>A0ABT3R0E6</accession>
<protein>
    <submittedName>
        <fullName evidence="2">DUF3306 domain-containing protein</fullName>
    </submittedName>
</protein>
<feature type="region of interest" description="Disordered" evidence="1">
    <location>
        <begin position="21"/>
        <end position="45"/>
    </location>
</feature>